<proteinExistence type="inferred from homology"/>
<name>A0A9P6ALT9_9AGAM</name>
<evidence type="ECO:0000256" key="1">
    <source>
        <dbReference type="ARBA" id="ARBA00007905"/>
    </source>
</evidence>
<evidence type="ECO:0000259" key="7">
    <source>
        <dbReference type="Pfam" id="PF00248"/>
    </source>
</evidence>
<dbReference type="AlphaFoldDB" id="A0A9P6ALT9"/>
<dbReference type="Proteomes" id="UP000886523">
    <property type="component" value="Unassembled WGS sequence"/>
</dbReference>
<protein>
    <recommendedName>
        <fullName evidence="7">NADP-dependent oxidoreductase domain-containing protein</fullName>
    </recommendedName>
</protein>
<accession>A0A9P6ALT9</accession>
<feature type="site" description="Lowers pKa of active site Tyr" evidence="6">
    <location>
        <position position="76"/>
    </location>
</feature>
<evidence type="ECO:0000313" key="9">
    <source>
        <dbReference type="Proteomes" id="UP000886523"/>
    </source>
</evidence>
<dbReference type="InterPro" id="IPR036812">
    <property type="entry name" value="NAD(P)_OxRdtase_dom_sf"/>
</dbReference>
<sequence length="269" mass="29682">MGFKNIKLNDGREIPAIGYGTWKIGYGEDAISQIQQSISLGFDHVDTAQVYRNETETGDALIRSGIERKDVWITTKFSGSVPGLSIRASIEESLKKLGVDYVDLYLIHSVNAIKGDIAGAWREFELLKKEGLAKSIGVSNFSVDNLKELFRTAEVKPAVNQILLHPYVYSKQKELIEFQNKHNIVTEAYSPLIPITHQPGGPVDKPVAEIGKKLGLEPEQVLLAWVKAKGAVILSTSSKEQRLKRYLAVGDIDLSEADVEAIDAAGRQH</sequence>
<keyword evidence="9" id="KW-1185">Reference proteome</keyword>
<evidence type="ECO:0000256" key="2">
    <source>
        <dbReference type="ARBA" id="ARBA00022857"/>
    </source>
</evidence>
<dbReference type="PROSITE" id="PS00062">
    <property type="entry name" value="ALDOKETO_REDUCTASE_2"/>
    <property type="match status" value="1"/>
</dbReference>
<dbReference type="InterPro" id="IPR018170">
    <property type="entry name" value="Aldo/ket_reductase_CS"/>
</dbReference>
<reference evidence="8" key="1">
    <citation type="journal article" date="2020" name="Nat. Commun.">
        <title>Large-scale genome sequencing of mycorrhizal fungi provides insights into the early evolution of symbiotic traits.</title>
        <authorList>
            <person name="Miyauchi S."/>
            <person name="Kiss E."/>
            <person name="Kuo A."/>
            <person name="Drula E."/>
            <person name="Kohler A."/>
            <person name="Sanchez-Garcia M."/>
            <person name="Morin E."/>
            <person name="Andreopoulos B."/>
            <person name="Barry K.W."/>
            <person name="Bonito G."/>
            <person name="Buee M."/>
            <person name="Carver A."/>
            <person name="Chen C."/>
            <person name="Cichocki N."/>
            <person name="Clum A."/>
            <person name="Culley D."/>
            <person name="Crous P.W."/>
            <person name="Fauchery L."/>
            <person name="Girlanda M."/>
            <person name="Hayes R.D."/>
            <person name="Keri Z."/>
            <person name="LaButti K."/>
            <person name="Lipzen A."/>
            <person name="Lombard V."/>
            <person name="Magnuson J."/>
            <person name="Maillard F."/>
            <person name="Murat C."/>
            <person name="Nolan M."/>
            <person name="Ohm R.A."/>
            <person name="Pangilinan J."/>
            <person name="Pereira M.F."/>
            <person name="Perotto S."/>
            <person name="Peter M."/>
            <person name="Pfister S."/>
            <person name="Riley R."/>
            <person name="Sitrit Y."/>
            <person name="Stielow J.B."/>
            <person name="Szollosi G."/>
            <person name="Zifcakova L."/>
            <person name="Stursova M."/>
            <person name="Spatafora J.W."/>
            <person name="Tedersoo L."/>
            <person name="Vaario L.M."/>
            <person name="Yamada A."/>
            <person name="Yan M."/>
            <person name="Wang P."/>
            <person name="Xu J."/>
            <person name="Bruns T."/>
            <person name="Baldrian P."/>
            <person name="Vilgalys R."/>
            <person name="Dunand C."/>
            <person name="Henrissat B."/>
            <person name="Grigoriev I.V."/>
            <person name="Hibbett D."/>
            <person name="Nagy L.G."/>
            <person name="Martin F.M."/>
        </authorList>
    </citation>
    <scope>NUCLEOTIDE SEQUENCE</scope>
    <source>
        <strain evidence="8">UP504</strain>
    </source>
</reference>
<dbReference type="PANTHER" id="PTHR43827">
    <property type="entry name" value="2,5-DIKETO-D-GLUCONIC ACID REDUCTASE"/>
    <property type="match status" value="1"/>
</dbReference>
<dbReference type="PRINTS" id="PR00069">
    <property type="entry name" value="ALDKETRDTASE"/>
</dbReference>
<feature type="active site" description="Proton donor" evidence="4">
    <location>
        <position position="51"/>
    </location>
</feature>
<dbReference type="CDD" id="cd19120">
    <property type="entry name" value="AKR_AKR3C2-3"/>
    <property type="match status" value="1"/>
</dbReference>
<comment type="similarity">
    <text evidence="1">Belongs to the aldo/keto reductase family.</text>
</comment>
<evidence type="ECO:0000256" key="5">
    <source>
        <dbReference type="PIRSR" id="PIRSR000097-2"/>
    </source>
</evidence>
<dbReference type="GO" id="GO:0016652">
    <property type="term" value="F:oxidoreductase activity, acting on NAD(P)H as acceptor"/>
    <property type="evidence" value="ECO:0007669"/>
    <property type="project" value="InterPro"/>
</dbReference>
<dbReference type="InterPro" id="IPR020471">
    <property type="entry name" value="AKR"/>
</dbReference>
<dbReference type="Gene3D" id="3.20.20.100">
    <property type="entry name" value="NADP-dependent oxidoreductase domain"/>
    <property type="match status" value="1"/>
</dbReference>
<evidence type="ECO:0000313" key="8">
    <source>
        <dbReference type="EMBL" id="KAF9507749.1"/>
    </source>
</evidence>
<evidence type="ECO:0000256" key="4">
    <source>
        <dbReference type="PIRSR" id="PIRSR000097-1"/>
    </source>
</evidence>
<evidence type="ECO:0000256" key="3">
    <source>
        <dbReference type="ARBA" id="ARBA00023002"/>
    </source>
</evidence>
<keyword evidence="2" id="KW-0521">NADP</keyword>
<evidence type="ECO:0000256" key="6">
    <source>
        <dbReference type="PIRSR" id="PIRSR000097-3"/>
    </source>
</evidence>
<dbReference type="PANTHER" id="PTHR43827:SF3">
    <property type="entry name" value="NADP-DEPENDENT OXIDOREDUCTASE DOMAIN-CONTAINING PROTEIN"/>
    <property type="match status" value="1"/>
</dbReference>
<dbReference type="InterPro" id="IPR044494">
    <property type="entry name" value="AKR3C2/3"/>
</dbReference>
<feature type="domain" description="NADP-dependent oxidoreductase" evidence="7">
    <location>
        <begin position="16"/>
        <end position="265"/>
    </location>
</feature>
<organism evidence="8 9">
    <name type="scientific">Hydnum rufescens UP504</name>
    <dbReference type="NCBI Taxonomy" id="1448309"/>
    <lineage>
        <taxon>Eukaryota</taxon>
        <taxon>Fungi</taxon>
        <taxon>Dikarya</taxon>
        <taxon>Basidiomycota</taxon>
        <taxon>Agaricomycotina</taxon>
        <taxon>Agaricomycetes</taxon>
        <taxon>Cantharellales</taxon>
        <taxon>Hydnaceae</taxon>
        <taxon>Hydnum</taxon>
    </lineage>
</organism>
<keyword evidence="3" id="KW-0560">Oxidoreductase</keyword>
<dbReference type="GO" id="GO:0016616">
    <property type="term" value="F:oxidoreductase activity, acting on the CH-OH group of donors, NAD or NADP as acceptor"/>
    <property type="evidence" value="ECO:0007669"/>
    <property type="project" value="UniProtKB-ARBA"/>
</dbReference>
<dbReference type="Pfam" id="PF00248">
    <property type="entry name" value="Aldo_ket_red"/>
    <property type="match status" value="1"/>
</dbReference>
<dbReference type="InterPro" id="IPR023210">
    <property type="entry name" value="NADP_OxRdtase_dom"/>
</dbReference>
<dbReference type="OrthoDB" id="416253at2759"/>
<feature type="binding site" evidence="5">
    <location>
        <position position="108"/>
    </location>
    <ligand>
        <name>substrate</name>
    </ligand>
</feature>
<dbReference type="FunFam" id="3.20.20.100:FF:000002">
    <property type="entry name" value="2,5-diketo-D-gluconic acid reductase A"/>
    <property type="match status" value="1"/>
</dbReference>
<comment type="caution">
    <text evidence="8">The sequence shown here is derived from an EMBL/GenBank/DDBJ whole genome shotgun (WGS) entry which is preliminary data.</text>
</comment>
<dbReference type="EMBL" id="MU129073">
    <property type="protein sequence ID" value="KAF9507749.1"/>
    <property type="molecule type" value="Genomic_DNA"/>
</dbReference>
<dbReference type="PIRSF" id="PIRSF000097">
    <property type="entry name" value="AKR"/>
    <property type="match status" value="1"/>
</dbReference>
<dbReference type="SUPFAM" id="SSF51430">
    <property type="entry name" value="NAD(P)-linked oxidoreductase"/>
    <property type="match status" value="1"/>
</dbReference>
<gene>
    <name evidence="8" type="ORF">BS47DRAFT_277011</name>
</gene>